<evidence type="ECO:0000313" key="1">
    <source>
        <dbReference type="EMBL" id="QQP57546.1"/>
    </source>
</evidence>
<evidence type="ECO:0000313" key="2">
    <source>
        <dbReference type="Proteomes" id="UP000595437"/>
    </source>
</evidence>
<keyword evidence="2" id="KW-1185">Reference proteome</keyword>
<sequence>MAKKNGRMEVSTAASNGLFIRVSREQMQVVKQGGGEGEERKGICKRLLLNLRELDQLLRREEEEEKHSFPPALRVRVSI</sequence>
<feature type="non-terminal residue" evidence="1">
    <location>
        <position position="79"/>
    </location>
</feature>
<dbReference type="AlphaFoldDB" id="A0A7T8QWE9"/>
<organism evidence="1 2">
    <name type="scientific">Caligus rogercresseyi</name>
    <name type="common">Sea louse</name>
    <dbReference type="NCBI Taxonomy" id="217165"/>
    <lineage>
        <taxon>Eukaryota</taxon>
        <taxon>Metazoa</taxon>
        <taxon>Ecdysozoa</taxon>
        <taxon>Arthropoda</taxon>
        <taxon>Crustacea</taxon>
        <taxon>Multicrustacea</taxon>
        <taxon>Hexanauplia</taxon>
        <taxon>Copepoda</taxon>
        <taxon>Siphonostomatoida</taxon>
        <taxon>Caligidae</taxon>
        <taxon>Caligus</taxon>
    </lineage>
</organism>
<name>A0A7T8QWE9_CALRO</name>
<gene>
    <name evidence="1" type="ORF">FKW44_002570</name>
</gene>
<protein>
    <submittedName>
        <fullName evidence="1">Uncharacterized protein</fullName>
    </submittedName>
</protein>
<proteinExistence type="predicted"/>
<accession>A0A7T8QWE9</accession>
<dbReference type="EMBL" id="CP045891">
    <property type="protein sequence ID" value="QQP57546.1"/>
    <property type="molecule type" value="Genomic_DNA"/>
</dbReference>
<dbReference type="Proteomes" id="UP000595437">
    <property type="component" value="Chromosome 2"/>
</dbReference>
<reference evidence="2" key="1">
    <citation type="submission" date="2021-01" db="EMBL/GenBank/DDBJ databases">
        <title>Caligus Genome Assembly.</title>
        <authorList>
            <person name="Gallardo-Escarate C."/>
        </authorList>
    </citation>
    <scope>NUCLEOTIDE SEQUENCE [LARGE SCALE GENOMIC DNA]</scope>
</reference>